<reference evidence="3 4" key="1">
    <citation type="submission" date="2019-08" db="EMBL/GenBank/DDBJ databases">
        <title>In-depth cultivation of the pig gut microbiome towards novel bacterial diversity and tailored functional studies.</title>
        <authorList>
            <person name="Wylensek D."/>
            <person name="Hitch T.C.A."/>
            <person name="Clavel T."/>
        </authorList>
    </citation>
    <scope>NUCLEOTIDE SEQUENCE [LARGE SCALE GENOMIC DNA]</scope>
    <source>
        <strain evidence="3 4">BBE-744-WT-12</strain>
    </source>
</reference>
<evidence type="ECO:0008006" key="5">
    <source>
        <dbReference type="Google" id="ProtNLM"/>
    </source>
</evidence>
<accession>A0A844FY09</accession>
<evidence type="ECO:0000256" key="1">
    <source>
        <dbReference type="SAM" id="Phobius"/>
    </source>
</evidence>
<evidence type="ECO:0000256" key="2">
    <source>
        <dbReference type="SAM" id="SignalP"/>
    </source>
</evidence>
<dbReference type="AlphaFoldDB" id="A0A844FY09"/>
<evidence type="ECO:0000313" key="3">
    <source>
        <dbReference type="EMBL" id="MST95976.1"/>
    </source>
</evidence>
<keyword evidence="2" id="KW-0732">Signal</keyword>
<proteinExistence type="predicted"/>
<keyword evidence="1" id="KW-1133">Transmembrane helix</keyword>
<feature type="signal peptide" evidence="2">
    <location>
        <begin position="1"/>
        <end position="19"/>
    </location>
</feature>
<feature type="transmembrane region" description="Helical" evidence="1">
    <location>
        <begin position="398"/>
        <end position="419"/>
    </location>
</feature>
<keyword evidence="1" id="KW-0812">Transmembrane</keyword>
<keyword evidence="1" id="KW-0472">Membrane</keyword>
<keyword evidence="4" id="KW-1185">Reference proteome</keyword>
<organism evidence="3 4">
    <name type="scientific">Victivallis lenta</name>
    <dbReference type="NCBI Taxonomy" id="2606640"/>
    <lineage>
        <taxon>Bacteria</taxon>
        <taxon>Pseudomonadati</taxon>
        <taxon>Lentisphaerota</taxon>
        <taxon>Lentisphaeria</taxon>
        <taxon>Victivallales</taxon>
        <taxon>Victivallaceae</taxon>
        <taxon>Victivallis</taxon>
    </lineage>
</organism>
<dbReference type="PROSITE" id="PS51257">
    <property type="entry name" value="PROKAR_LIPOPROTEIN"/>
    <property type="match status" value="1"/>
</dbReference>
<dbReference type="Proteomes" id="UP000435649">
    <property type="component" value="Unassembled WGS sequence"/>
</dbReference>
<name>A0A844FY09_9BACT</name>
<feature type="chain" id="PRO_5032277941" description="F5/8 type C domain-containing protein" evidence="2">
    <location>
        <begin position="20"/>
        <end position="427"/>
    </location>
</feature>
<sequence>MLTRALLAMLFMSGCLLGAAGRDELSAQPYVRTLTRGEGSGAAGVFRLDRELYRRVDDCRRELLLFAPDGREIPLAVRRAAVEALPSETPLLPAKLPARRYDSTDPTAGVLFDNAGGKPVTAIRIRTAERDFEKLVRVEAGPDGKNWRTVLDAEPFFDYSGTVEAGRREFRFPAAVSDRVIRVRIMDYPGGAASPGRRVNGGILGDAEFAVRRRLRIDRIEACLDGEKLPVAEELSERVRPSSPEKADGDTTVLTFECGPYPVNGFELETSSGDFARKATVYGSSDGGKYIRLADGELYSIDGGRFRRLRLDLPESRFPFYRIVIRNEGLAPLENCSVTALSPVYEAVFGDASPLLTLAYGGDSHGVSIAKPPAEAPVRYALGPERPNPDWHPEKVNWMRRGLVLVVGAMLVVLCVLLWRGYKSIEK</sequence>
<dbReference type="RefSeq" id="WP_154416931.1">
    <property type="nucleotide sequence ID" value="NZ_VUNS01000002.1"/>
</dbReference>
<dbReference type="EMBL" id="VUNS01000002">
    <property type="protein sequence ID" value="MST95976.1"/>
    <property type="molecule type" value="Genomic_DNA"/>
</dbReference>
<protein>
    <recommendedName>
        <fullName evidence="5">F5/8 type C domain-containing protein</fullName>
    </recommendedName>
</protein>
<gene>
    <name evidence="3" type="ORF">FYJ85_02820</name>
</gene>
<comment type="caution">
    <text evidence="3">The sequence shown here is derived from an EMBL/GenBank/DDBJ whole genome shotgun (WGS) entry which is preliminary data.</text>
</comment>
<evidence type="ECO:0000313" key="4">
    <source>
        <dbReference type="Proteomes" id="UP000435649"/>
    </source>
</evidence>